<evidence type="ECO:0000313" key="3">
    <source>
        <dbReference type="EMBL" id="GMH85621.1"/>
    </source>
</evidence>
<feature type="compositionally biased region" description="Polar residues" evidence="2">
    <location>
        <begin position="113"/>
        <end position="124"/>
    </location>
</feature>
<reference evidence="4" key="1">
    <citation type="journal article" date="2023" name="Commun. Biol.">
        <title>Genome analysis of Parmales, the sister group of diatoms, reveals the evolutionary specialization of diatoms from phago-mixotrophs to photoautotrophs.</title>
        <authorList>
            <person name="Ban H."/>
            <person name="Sato S."/>
            <person name="Yoshikawa S."/>
            <person name="Yamada K."/>
            <person name="Nakamura Y."/>
            <person name="Ichinomiya M."/>
            <person name="Sato N."/>
            <person name="Blanc-Mathieu R."/>
            <person name="Endo H."/>
            <person name="Kuwata A."/>
            <person name="Ogata H."/>
        </authorList>
    </citation>
    <scope>NUCLEOTIDE SEQUENCE [LARGE SCALE GENOMIC DNA]</scope>
    <source>
        <strain evidence="4">NIES 3701</strain>
    </source>
</reference>
<keyword evidence="1" id="KW-0175">Coiled coil</keyword>
<keyword evidence="4" id="KW-1185">Reference proteome</keyword>
<feature type="compositionally biased region" description="Polar residues" evidence="2">
    <location>
        <begin position="7"/>
        <end position="19"/>
    </location>
</feature>
<feature type="compositionally biased region" description="Low complexity" evidence="2">
    <location>
        <begin position="1379"/>
        <end position="1389"/>
    </location>
</feature>
<evidence type="ECO:0000256" key="1">
    <source>
        <dbReference type="SAM" id="Coils"/>
    </source>
</evidence>
<dbReference type="EMBL" id="BRXY01000306">
    <property type="protein sequence ID" value="GMH85621.1"/>
    <property type="molecule type" value="Genomic_DNA"/>
</dbReference>
<comment type="caution">
    <text evidence="3">The sequence shown here is derived from an EMBL/GenBank/DDBJ whole genome shotgun (WGS) entry which is preliminary data.</text>
</comment>
<feature type="coiled-coil region" evidence="1">
    <location>
        <begin position="562"/>
        <end position="617"/>
    </location>
</feature>
<feature type="compositionally biased region" description="Polar residues" evidence="2">
    <location>
        <begin position="223"/>
        <end position="234"/>
    </location>
</feature>
<dbReference type="OrthoDB" id="191421at2759"/>
<feature type="compositionally biased region" description="Basic residues" evidence="2">
    <location>
        <begin position="70"/>
        <end position="81"/>
    </location>
</feature>
<feature type="region of interest" description="Disordered" evidence="2">
    <location>
        <begin position="192"/>
        <end position="235"/>
    </location>
</feature>
<feature type="region of interest" description="Disordered" evidence="2">
    <location>
        <begin position="1357"/>
        <end position="1422"/>
    </location>
</feature>
<dbReference type="Proteomes" id="UP001165085">
    <property type="component" value="Unassembled WGS sequence"/>
</dbReference>
<dbReference type="Gene3D" id="1.10.238.10">
    <property type="entry name" value="EF-hand"/>
    <property type="match status" value="1"/>
</dbReference>
<evidence type="ECO:0000313" key="4">
    <source>
        <dbReference type="Proteomes" id="UP001165085"/>
    </source>
</evidence>
<proteinExistence type="predicted"/>
<accession>A0A9W7BBP0</accession>
<name>A0A9W7BBP0_9STRA</name>
<gene>
    <name evidence="3" type="ORF">TrST_g3608</name>
</gene>
<evidence type="ECO:0000256" key="2">
    <source>
        <dbReference type="SAM" id="MobiDB-lite"/>
    </source>
</evidence>
<feature type="compositionally biased region" description="Polar residues" evidence="2">
    <location>
        <begin position="82"/>
        <end position="99"/>
    </location>
</feature>
<feature type="compositionally biased region" description="Basic and acidic residues" evidence="2">
    <location>
        <begin position="1390"/>
        <end position="1405"/>
    </location>
</feature>
<feature type="compositionally biased region" description="Polar residues" evidence="2">
    <location>
        <begin position="1407"/>
        <end position="1422"/>
    </location>
</feature>
<organism evidence="3 4">
    <name type="scientific">Triparma strigata</name>
    <dbReference type="NCBI Taxonomy" id="1606541"/>
    <lineage>
        <taxon>Eukaryota</taxon>
        <taxon>Sar</taxon>
        <taxon>Stramenopiles</taxon>
        <taxon>Ochrophyta</taxon>
        <taxon>Bolidophyceae</taxon>
        <taxon>Parmales</taxon>
        <taxon>Triparmaceae</taxon>
        <taxon>Triparma</taxon>
    </lineage>
</organism>
<protein>
    <submittedName>
        <fullName evidence="3">Uncharacterized protein</fullName>
    </submittedName>
</protein>
<sequence>MERSARSKNSAPTLSQLRSTHFARQDDDELPFWATQPYQSARPRTSSQTLSSSGRLNRTHGAASTFNTRTVKRSALHKRPKTSQSETRSAPRSSQQSLPNEELGLSSYHPHSFNATSRRPTSSYRIPKEERRKLGPVALKGFAENNVMVSDILHEVLVRSNSNVLLPTHGLPSNDIRLVESRERQAILNKTSSSILKLNPPKTDESLGTSLLRASGKDPNPKPTQNTKARSSSFEYDVKSLIPQSREDILASTMAPSNQNQAKPADDRKNSLYTLLGFIPPILSYKHQHAPKSNIPPSLELMKVFSYTSTLSSSSFLSQLELDWIKNYAKDMDSYTSYNMWVMKTAAELNQLSSYSNRIESRPLSPKIPASVFCQLLTETPSDVIPDVHLSNILKSVFVLGCDEMDTLGNLKNSNATSSYALKVLNRQGDGNIEFNNSIPSLIGRTYKGYNSRMSVFVNIPTWIDACYFWQKRLDKEMELQPYLTKLRLKMSREKKIENGVLNRTCDAWTKPMMTLFMWNWRVNCDMDKNRELLGKYVLKCTELKPSFVFAAWKKWAFWCKNRRAAEELEAVMRKIEELKIDLKDTNDRASIVRKNVSKARAENQKIQKELTKALAKLNMPARQPPTLAKTVKKFSDSLSKFKNFVDPFLADCNVDLLATEARTVRLAPAYKYTNDLANISVVDNPNFSSRDESSLGDDKENAIRLWTPGQLKGAEEFTYASKPGLASAGKVVKRWIVNLLKARWLRKGENCDGSKLEKLFEASGVGLEGEDAASLLLQIVSEVTKLHPAMTEKDFLQRVEDYGDFDDNSSIESMEDEEYLKFHERNPHVNDTNGILTVLTQLTKERARLSDRFRYVEQYDFTEAKEPESKKKRRIREAHLKQAQKREADSGIVVNMFSKYMGRRVPVIDSHVQKRFAFYTEMFFAYFESQQEIPGLKKWVKVSMDEMDAAFNEFETIHTDIAYYEPTHYTHEDLLAMAEKLKETSVVLKSNMTVLFRAHRECLEDRREYRYFAPELIRLVWQSLCTTVLSRRVKEESDIDDGTFTRVSDIRMAAEFKRLDILSPVVIEEDIEDMKTILKGRIRDMKRIFQFYAAAEEGDANSMDSTEYKKFVRDAQLQKNRKLLPSVRIDLIFQACCMDHTKTGKARIEEGGDELIANTWVEAMARLSCYKYENFEGKKKFANIADKLERILIDDVLPNACSVDVDVFRDRIDSDRVRDVFEEHKHNLKKIFQVYAADDVSSDDAVAANDTMNVSELVSFGRQFNLIGGPPLLSERAVKVLFAYVQQEDPDGEDENGDAIVDDNSEMVISEFREALAAVGGQLYPDPYNVFDMKLQKFLRKEVISHALSMQRFRKLGAPPKGLKPLRRASLGGGPGSRPGSPETIGSESDGRRGSSREERRRGSDLTSSVPSPTKPTIGNI</sequence>
<feature type="compositionally biased region" description="Polar residues" evidence="2">
    <location>
        <begin position="36"/>
        <end position="69"/>
    </location>
</feature>
<feature type="region of interest" description="Disordered" evidence="2">
    <location>
        <begin position="1"/>
        <end position="129"/>
    </location>
</feature>